<keyword evidence="2" id="KW-1185">Reference proteome</keyword>
<accession>A0ABV7ZJJ2</accession>
<proteinExistence type="predicted"/>
<gene>
    <name evidence="1" type="ORF">ACFOPX_04715</name>
</gene>
<organism evidence="1 2">
    <name type="scientific">Helicobacter baculiformis</name>
    <dbReference type="NCBI Taxonomy" id="427351"/>
    <lineage>
        <taxon>Bacteria</taxon>
        <taxon>Pseudomonadati</taxon>
        <taxon>Campylobacterota</taxon>
        <taxon>Epsilonproteobacteria</taxon>
        <taxon>Campylobacterales</taxon>
        <taxon>Helicobacteraceae</taxon>
        <taxon>Helicobacter</taxon>
    </lineage>
</organism>
<sequence>MFKSLHQLSTSKMPQRCFLPFDDQGVPSEALQRDIQEILSHTGKGGANLMRQLHEIIDQALRRS</sequence>
<dbReference type="EMBL" id="JBHRZO010000021">
    <property type="protein sequence ID" value="MFC3847834.1"/>
    <property type="molecule type" value="Genomic_DNA"/>
</dbReference>
<protein>
    <submittedName>
        <fullName evidence="1">Uncharacterized protein</fullName>
    </submittedName>
</protein>
<reference evidence="2" key="1">
    <citation type="journal article" date="2019" name="Int. J. Syst. Evol. Microbiol.">
        <title>The Global Catalogue of Microorganisms (GCM) 10K type strain sequencing project: providing services to taxonomists for standard genome sequencing and annotation.</title>
        <authorList>
            <consortium name="The Broad Institute Genomics Platform"/>
            <consortium name="The Broad Institute Genome Sequencing Center for Infectious Disease"/>
            <person name="Wu L."/>
            <person name="Ma J."/>
        </authorList>
    </citation>
    <scope>NUCLEOTIDE SEQUENCE [LARGE SCALE GENOMIC DNA]</scope>
    <source>
        <strain evidence="2">CCUG 53816</strain>
    </source>
</reference>
<name>A0ABV7ZJJ2_9HELI</name>
<dbReference type="Proteomes" id="UP001595783">
    <property type="component" value="Unassembled WGS sequence"/>
</dbReference>
<comment type="caution">
    <text evidence="1">The sequence shown here is derived from an EMBL/GenBank/DDBJ whole genome shotgun (WGS) entry which is preliminary data.</text>
</comment>
<evidence type="ECO:0000313" key="2">
    <source>
        <dbReference type="Proteomes" id="UP001595783"/>
    </source>
</evidence>
<evidence type="ECO:0000313" key="1">
    <source>
        <dbReference type="EMBL" id="MFC3847834.1"/>
    </source>
</evidence>
<dbReference type="RefSeq" id="WP_382262581.1">
    <property type="nucleotide sequence ID" value="NZ_JBHRZO010000021.1"/>
</dbReference>